<feature type="binding site" evidence="9">
    <location>
        <begin position="98"/>
        <end position="100"/>
    </location>
    <ligand>
        <name>L-histidine</name>
        <dbReference type="ChEBI" id="CHEBI:57595"/>
    </ligand>
</feature>
<dbReference type="NCBIfam" id="TIGR00443">
    <property type="entry name" value="hisZ_biosyn_reg"/>
    <property type="match status" value="1"/>
</dbReference>
<feature type="binding site" evidence="9">
    <location>
        <position position="142"/>
    </location>
    <ligand>
        <name>L-histidine</name>
        <dbReference type="ChEBI" id="CHEBI:57595"/>
    </ligand>
</feature>
<evidence type="ECO:0000313" key="12">
    <source>
        <dbReference type="EMBL" id="GFP23000.1"/>
    </source>
</evidence>
<dbReference type="Proteomes" id="UP000585609">
    <property type="component" value="Unassembled WGS sequence"/>
</dbReference>
<evidence type="ECO:0000256" key="3">
    <source>
        <dbReference type="ARBA" id="ARBA00005539"/>
    </source>
</evidence>
<dbReference type="InterPro" id="IPR041715">
    <property type="entry name" value="HisRS-like_core"/>
</dbReference>
<dbReference type="InterPro" id="IPR006195">
    <property type="entry name" value="aa-tRNA-synth_II"/>
</dbReference>
<evidence type="ECO:0000313" key="16">
    <source>
        <dbReference type="Proteomes" id="UP000588083"/>
    </source>
</evidence>
<dbReference type="UniPathway" id="UPA00031">
    <property type="reaction ID" value="UER00006"/>
</dbReference>
<evidence type="ECO:0000256" key="4">
    <source>
        <dbReference type="ARBA" id="ARBA00011496"/>
    </source>
</evidence>
<feature type="binding site" evidence="9">
    <location>
        <begin position="289"/>
        <end position="290"/>
    </location>
    <ligand>
        <name>L-histidine</name>
        <dbReference type="ChEBI" id="CHEBI:57595"/>
    </ligand>
</feature>
<reference evidence="14 15" key="1">
    <citation type="journal article" date="2020" name="Front. Microbiol.">
        <title>Single-cell genomics of novel Actinobacteria with the Wood-Ljungdahl pathway discovered in a serpentinizing system.</title>
        <authorList>
            <person name="Merino N."/>
            <person name="Kawai M."/>
            <person name="Boyd E.S."/>
            <person name="Colman D.R."/>
            <person name="McGlynn S.E."/>
            <person name="Nealson K.H."/>
            <person name="Kurokawa K."/>
            <person name="Hongoh Y."/>
        </authorList>
    </citation>
    <scope>NUCLEOTIDE SEQUENCE [LARGE SCALE GENOMIC DNA]</scope>
    <source>
        <strain evidence="11 14">S03</strain>
        <strain evidence="12 15">S09_30</strain>
        <strain evidence="13 16">S34</strain>
    </source>
</reference>
<dbReference type="InterPro" id="IPR045864">
    <property type="entry name" value="aa-tRNA-synth_II/BPL/LPL"/>
</dbReference>
<dbReference type="InterPro" id="IPR004517">
    <property type="entry name" value="HisZ"/>
</dbReference>
<keyword evidence="11" id="KW-0808">Transferase</keyword>
<evidence type="ECO:0000313" key="13">
    <source>
        <dbReference type="EMBL" id="GFP29933.1"/>
    </source>
</evidence>
<dbReference type="GO" id="GO:0016757">
    <property type="term" value="F:glycosyltransferase activity"/>
    <property type="evidence" value="ECO:0007669"/>
    <property type="project" value="UniProtKB-KW"/>
</dbReference>
<dbReference type="HAMAP" id="MF_00125">
    <property type="entry name" value="HisZ"/>
    <property type="match status" value="1"/>
</dbReference>
<dbReference type="PROSITE" id="PS50862">
    <property type="entry name" value="AA_TRNA_LIGASE_II"/>
    <property type="match status" value="1"/>
</dbReference>
<evidence type="ECO:0000256" key="7">
    <source>
        <dbReference type="ARBA" id="ARBA00025246"/>
    </source>
</evidence>
<dbReference type="PANTHER" id="PTHR43707">
    <property type="entry name" value="HISTIDYL-TRNA SYNTHETASE"/>
    <property type="match status" value="1"/>
</dbReference>
<feature type="binding site" evidence="9">
    <location>
        <position position="285"/>
    </location>
    <ligand>
        <name>L-histidine</name>
        <dbReference type="ChEBI" id="CHEBI:57595"/>
    </ligand>
</feature>
<feature type="domain" description="Aminoacyl-transfer RNA synthetases class-II family profile" evidence="10">
    <location>
        <begin position="43"/>
        <end position="351"/>
    </location>
</feature>
<comment type="subcellular location">
    <subcellularLocation>
        <location evidence="1 8">Cytoplasm</location>
    </subcellularLocation>
</comment>
<name>A0A6V8NF90_9ACTN</name>
<keyword evidence="11" id="KW-0328">Glycosyltransferase</keyword>
<dbReference type="EMBL" id="BLRZ01000032">
    <property type="protein sequence ID" value="GFP29933.1"/>
    <property type="molecule type" value="Genomic_DNA"/>
</dbReference>
<comment type="caution">
    <text evidence="11">The sequence shown here is derived from an EMBL/GenBank/DDBJ whole genome shotgun (WGS) entry which is preliminary data.</text>
</comment>
<protein>
    <recommendedName>
        <fullName evidence="5 8">ATP phosphoribosyltransferase regulatory subunit</fullName>
    </recommendedName>
</protein>
<dbReference type="Pfam" id="PF13393">
    <property type="entry name" value="tRNA-synt_His"/>
    <property type="match status" value="1"/>
</dbReference>
<comment type="miscellaneous">
    <text evidence="8">This function is generally fulfilled by the C-terminal part of HisG, which is missing in some bacteria such as this one.</text>
</comment>
<dbReference type="Gene3D" id="3.30.930.10">
    <property type="entry name" value="Bira Bifunctional Protein, Domain 2"/>
    <property type="match status" value="1"/>
</dbReference>
<dbReference type="SUPFAM" id="SSF55681">
    <property type="entry name" value="Class II aaRS and biotin synthetases"/>
    <property type="match status" value="1"/>
</dbReference>
<dbReference type="PANTHER" id="PTHR43707:SF1">
    <property type="entry name" value="HISTIDINE--TRNA LIGASE, MITOCHONDRIAL-RELATED"/>
    <property type="match status" value="1"/>
</dbReference>
<gene>
    <name evidence="8" type="primary">hisZ</name>
    <name evidence="11" type="ORF">HKBW3S03_00424</name>
    <name evidence="12" type="ORF">HKBW3S09_00467</name>
    <name evidence="13" type="ORF">HKBW3S34_00853</name>
</gene>
<evidence type="ECO:0000256" key="8">
    <source>
        <dbReference type="HAMAP-Rule" id="MF_00125"/>
    </source>
</evidence>
<dbReference type="PIRSF" id="PIRSF001549">
    <property type="entry name" value="His-tRNA_synth"/>
    <property type="match status" value="1"/>
</dbReference>
<dbReference type="AlphaFoldDB" id="A0A6V8NF90"/>
<dbReference type="Proteomes" id="UP000588083">
    <property type="component" value="Unassembled WGS sequence"/>
</dbReference>
<feature type="binding site" evidence="9">
    <location>
        <position position="146"/>
    </location>
    <ligand>
        <name>L-histidine</name>
        <dbReference type="ChEBI" id="CHEBI:57595"/>
    </ligand>
</feature>
<dbReference type="GO" id="GO:0000105">
    <property type="term" value="P:L-histidine biosynthetic process"/>
    <property type="evidence" value="ECO:0007669"/>
    <property type="project" value="UniProtKB-UniRule"/>
</dbReference>
<dbReference type="Proteomes" id="UP000574717">
    <property type="component" value="Unassembled WGS sequence"/>
</dbReference>
<evidence type="ECO:0000259" key="10">
    <source>
        <dbReference type="PROSITE" id="PS50862"/>
    </source>
</evidence>
<sequence>MMLTNGSGKRMMLRNDSGKNPHIRIPQGLRDILPTEASHRRMIENIIREVFTGWGYGEVIPPTFEYFDYISRGLGEDKKKGLVRLFDKNGELLALRSELTAPIARMTAMRFKSMGFPLRLFYFANVFSDESPRLSHQRERTQAGAELIGSDSPHADAEVIALVIEALLQVGLKDFKIGIGQIDFISKVLRLTGISELDQKEMKRALVRKDMVAIKNGLKELDSSRAESILETITLRGDAEVIVRASRYARDEASSSALARLSDIHKTLVRSGYRSHIFLDLGIVRDFDYYSSVVFEGYSPRIGYPFCGGGRYDYLLGMFGVDAPSTGFAIEVERLHDALSREDGEREVKRPKVLVASAQDNFLDIMSVASWLRRKGIVAQHFLGEFSLEEAKTYARRMAMDFLLIIISMEEEMDLIDLKKDLIQRVAPEEMERLMEDQLKTVSVRYRGEGNDT</sequence>
<evidence type="ECO:0000313" key="15">
    <source>
        <dbReference type="Proteomes" id="UP000585609"/>
    </source>
</evidence>
<dbReference type="EMBL" id="BLRU01000022">
    <property type="protein sequence ID" value="GFP18919.1"/>
    <property type="molecule type" value="Genomic_DNA"/>
</dbReference>
<comment type="similarity">
    <text evidence="3 8">Belongs to the class-II aminoacyl-tRNA synthetase family. HisZ subfamily.</text>
</comment>
<evidence type="ECO:0000313" key="14">
    <source>
        <dbReference type="Proteomes" id="UP000574717"/>
    </source>
</evidence>
<comment type="pathway">
    <text evidence="2 8">Amino-acid biosynthesis; L-histidine biosynthesis; L-histidine from 5-phospho-alpha-D-ribose 1-diphosphate: step 1/9.</text>
</comment>
<organism evidence="11 14">
    <name type="scientific">Candidatus Hakubella thermalkaliphila</name>
    <dbReference type="NCBI Taxonomy" id="2754717"/>
    <lineage>
        <taxon>Bacteria</taxon>
        <taxon>Bacillati</taxon>
        <taxon>Actinomycetota</taxon>
        <taxon>Actinomycetota incertae sedis</taxon>
        <taxon>Candidatus Hakubellales</taxon>
        <taxon>Candidatus Hakubellaceae</taxon>
        <taxon>Candidatus Hakubella</taxon>
    </lineage>
</organism>
<evidence type="ECO:0000256" key="6">
    <source>
        <dbReference type="ARBA" id="ARBA00022490"/>
    </source>
</evidence>
<keyword evidence="8" id="KW-0368">Histidine biosynthesis</keyword>
<dbReference type="InterPro" id="IPR004516">
    <property type="entry name" value="HisRS/HisZ"/>
</dbReference>
<keyword evidence="16" id="KW-1185">Reference proteome</keyword>
<dbReference type="GO" id="GO:0006427">
    <property type="term" value="P:histidyl-tRNA aminoacylation"/>
    <property type="evidence" value="ECO:0007669"/>
    <property type="project" value="TreeGrafter"/>
</dbReference>
<proteinExistence type="inferred from homology"/>
<evidence type="ECO:0000256" key="9">
    <source>
        <dbReference type="PIRSR" id="PIRSR001549-1"/>
    </source>
</evidence>
<evidence type="ECO:0000256" key="5">
    <source>
        <dbReference type="ARBA" id="ARBA00020397"/>
    </source>
</evidence>
<keyword evidence="8" id="KW-0028">Amino-acid biosynthesis</keyword>
<comment type="subunit">
    <text evidence="4 8">Heteromultimer composed of HisG and HisZ subunits.</text>
</comment>
<dbReference type="GO" id="GO:0005737">
    <property type="term" value="C:cytoplasm"/>
    <property type="evidence" value="ECO:0007669"/>
    <property type="project" value="UniProtKB-SubCell"/>
</dbReference>
<dbReference type="CDD" id="cd00773">
    <property type="entry name" value="HisRS-like_core"/>
    <property type="match status" value="1"/>
</dbReference>
<comment type="function">
    <text evidence="7 8">Required for the first step of histidine biosynthesis. May allow the feedback regulation of ATP phosphoribosyltransferase activity by histidine.</text>
</comment>
<evidence type="ECO:0000313" key="11">
    <source>
        <dbReference type="EMBL" id="GFP18919.1"/>
    </source>
</evidence>
<evidence type="ECO:0000256" key="1">
    <source>
        <dbReference type="ARBA" id="ARBA00004496"/>
    </source>
</evidence>
<keyword evidence="6 8" id="KW-0963">Cytoplasm</keyword>
<dbReference type="GO" id="GO:0004821">
    <property type="term" value="F:histidine-tRNA ligase activity"/>
    <property type="evidence" value="ECO:0007669"/>
    <property type="project" value="TreeGrafter"/>
</dbReference>
<accession>A0A6V8NF90</accession>
<dbReference type="RefSeq" id="WP_176236769.1">
    <property type="nucleotide sequence ID" value="NZ_BLRU01000022.1"/>
</dbReference>
<evidence type="ECO:0000256" key="2">
    <source>
        <dbReference type="ARBA" id="ARBA00004667"/>
    </source>
</evidence>
<dbReference type="EMBL" id="BLRW01000040">
    <property type="protein sequence ID" value="GFP23000.1"/>
    <property type="molecule type" value="Genomic_DNA"/>
</dbReference>